<dbReference type="RefSeq" id="WP_230841853.1">
    <property type="nucleotide sequence ID" value="NZ_CP063845.1"/>
</dbReference>
<dbReference type="InterPro" id="IPR001646">
    <property type="entry name" value="5peptide_repeat"/>
</dbReference>
<sequence length="163" mass="17462">MQHLPSAPARAAAFLEMAPEERRRVLKELGLNRYAGFLVLMSASEANIVCVSRFLRHPERVKFPDLRGAELAGLDLAEINWIRGDLSGADLRGCRLVRANLLFARLEAANLDGADLRGAALAETVWTGATVTGCRFGAGLGLGEAARRDLAARGGLFGLSDFG</sequence>
<name>A0ABY3PN16_9CYAN</name>
<dbReference type="Gene3D" id="2.160.20.80">
    <property type="entry name" value="E3 ubiquitin-protein ligase SopA"/>
    <property type="match status" value="1"/>
</dbReference>
<accession>A0ABY3PN16</accession>
<evidence type="ECO:0000313" key="2">
    <source>
        <dbReference type="Proteomes" id="UP001054846"/>
    </source>
</evidence>
<organism evidence="1 2">
    <name type="scientific">Gloeobacter morelensis MG652769</name>
    <dbReference type="NCBI Taxonomy" id="2781736"/>
    <lineage>
        <taxon>Bacteria</taxon>
        <taxon>Bacillati</taxon>
        <taxon>Cyanobacteriota</taxon>
        <taxon>Cyanophyceae</taxon>
        <taxon>Gloeobacterales</taxon>
        <taxon>Gloeobacteraceae</taxon>
        <taxon>Gloeobacter</taxon>
        <taxon>Gloeobacter morelensis</taxon>
    </lineage>
</organism>
<dbReference type="PANTHER" id="PTHR14136:SF17">
    <property type="entry name" value="BTB_POZ DOMAIN-CONTAINING PROTEIN KCTD9"/>
    <property type="match status" value="1"/>
</dbReference>
<dbReference type="Proteomes" id="UP001054846">
    <property type="component" value="Chromosome"/>
</dbReference>
<proteinExistence type="predicted"/>
<evidence type="ECO:0000313" key="1">
    <source>
        <dbReference type="EMBL" id="UFP94792.1"/>
    </source>
</evidence>
<protein>
    <submittedName>
        <fullName evidence="1">Pentapeptide repeat-containing protein</fullName>
    </submittedName>
</protein>
<dbReference type="InterPro" id="IPR051082">
    <property type="entry name" value="Pentapeptide-BTB/POZ_domain"/>
</dbReference>
<dbReference type="EMBL" id="CP063845">
    <property type="protein sequence ID" value="UFP94792.1"/>
    <property type="molecule type" value="Genomic_DNA"/>
</dbReference>
<reference evidence="1 2" key="1">
    <citation type="journal article" date="2021" name="Genome Biol. Evol.">
        <title>Complete Genome Sequencing of a Novel Gloeobacter Species from a Waterfall Cave in Mexico.</title>
        <authorList>
            <person name="Saw J.H."/>
            <person name="Cardona T."/>
            <person name="Montejano G."/>
        </authorList>
    </citation>
    <scope>NUCLEOTIDE SEQUENCE [LARGE SCALE GENOMIC DNA]</scope>
    <source>
        <strain evidence="1">MG652769</strain>
    </source>
</reference>
<keyword evidence="2" id="KW-1185">Reference proteome</keyword>
<dbReference type="PANTHER" id="PTHR14136">
    <property type="entry name" value="BTB_POZ DOMAIN-CONTAINING PROTEIN KCTD9"/>
    <property type="match status" value="1"/>
</dbReference>
<dbReference type="Pfam" id="PF00805">
    <property type="entry name" value="Pentapeptide"/>
    <property type="match status" value="1"/>
</dbReference>
<gene>
    <name evidence="1" type="ORF">ISF26_00620</name>
</gene>
<dbReference type="SUPFAM" id="SSF141571">
    <property type="entry name" value="Pentapeptide repeat-like"/>
    <property type="match status" value="1"/>
</dbReference>